<dbReference type="Proteomes" id="UP000053309">
    <property type="component" value="Unassembled WGS sequence"/>
</dbReference>
<reference evidence="1 2" key="1">
    <citation type="submission" date="2014-04" db="EMBL/GenBank/DDBJ databases">
        <title>Genome evolution of avian class.</title>
        <authorList>
            <person name="Zhang G."/>
            <person name="Li C."/>
        </authorList>
    </citation>
    <scope>NUCLEOTIDE SEQUENCE [LARGE SCALE GENOMIC DNA]</scope>
    <source>
        <strain evidence="1">BGI_N312</strain>
    </source>
</reference>
<evidence type="ECO:0000313" key="1">
    <source>
        <dbReference type="EMBL" id="KFO14414.1"/>
    </source>
</evidence>
<dbReference type="PANTHER" id="PTHR33426">
    <property type="entry name" value="C2H2-TYPE DOMAIN-CONTAINING PROTEIN"/>
    <property type="match status" value="1"/>
</dbReference>
<name>A0A087VP72_BALRE</name>
<keyword evidence="2" id="KW-1185">Reference proteome</keyword>
<feature type="non-terminal residue" evidence="1">
    <location>
        <position position="1"/>
    </location>
</feature>
<dbReference type="PANTHER" id="PTHR33426:SF45">
    <property type="entry name" value="IMMUNODEFICIENCY LENTIVIRAL MATRIX N-TERMINAL DOMAIN-CONTAINING PROTEIN-RELATED"/>
    <property type="match status" value="1"/>
</dbReference>
<feature type="non-terminal residue" evidence="1">
    <location>
        <position position="180"/>
    </location>
</feature>
<dbReference type="AlphaFoldDB" id="A0A087VP72"/>
<accession>A0A087VP72</accession>
<evidence type="ECO:0000313" key="2">
    <source>
        <dbReference type="Proteomes" id="UP000053309"/>
    </source>
</evidence>
<sequence>GALARPHADMDCLVTEEVGLLVEGLLTLRALVGLLLGVNPLMPNQIRPLGEALPTLVGAFEGLLPLVDLLVGSEGPLLHKALPTLRAGKWPLLCVGPHVDVKVDLCAQALATAGTEVGTTLGMCLLVGSQAYLQAEATPAFPTAEGPLSCVDALVGREVALGGEAPPTVPTSEELLCCVD</sequence>
<protein>
    <submittedName>
        <fullName evidence="1">Uncharacterized protein</fullName>
    </submittedName>
</protein>
<gene>
    <name evidence="1" type="ORF">N312_12394</name>
</gene>
<dbReference type="EMBL" id="KL500517">
    <property type="protein sequence ID" value="KFO14414.1"/>
    <property type="molecule type" value="Genomic_DNA"/>
</dbReference>
<organism evidence="1 2">
    <name type="scientific">Balearica regulorum gibbericeps</name>
    <name type="common">East African grey crowned-crane</name>
    <dbReference type="NCBI Taxonomy" id="100784"/>
    <lineage>
        <taxon>Eukaryota</taxon>
        <taxon>Metazoa</taxon>
        <taxon>Chordata</taxon>
        <taxon>Craniata</taxon>
        <taxon>Vertebrata</taxon>
        <taxon>Euteleostomi</taxon>
        <taxon>Archelosauria</taxon>
        <taxon>Archosauria</taxon>
        <taxon>Dinosauria</taxon>
        <taxon>Saurischia</taxon>
        <taxon>Theropoda</taxon>
        <taxon>Coelurosauria</taxon>
        <taxon>Aves</taxon>
        <taxon>Neognathae</taxon>
        <taxon>Neoaves</taxon>
        <taxon>Gruiformes</taxon>
        <taxon>Gruidae</taxon>
        <taxon>Balearica</taxon>
    </lineage>
</organism>
<proteinExistence type="predicted"/>